<evidence type="ECO:0000313" key="4">
    <source>
        <dbReference type="EMBL" id="KPL73659.1"/>
    </source>
</evidence>
<sequence>MEEKFLELKSRLKEIADLNKAAGLLGWDQRVMMPPAGAAVRAEVLATLGKIAHEKFTSDEMGKLLGVLRSYEESLPYESDEASLIRVARRDYEKSVRVPASLRAEMSRASSQAQQVWVEARQKADFNHFLPMLERQIELRHRYIECFPPAEDPYDVLLDDYERDMRFNEVQGTFEQLKEGLVPLIQSIQENADRVSDAPLHGHFPVEQQKAFCLEVVKHFGFDPNSWRLDSTVHPFASSIATQDIRITTRYFEDFISPALFGSMHECGHGLYENGVSPSLERTLLARGASSGLHESQSRMWENLVGRSFPFWKYFYPRLQQTFPQQFAEVRLEEFYRAINKVQPSFIRVEADEATYNLHIILRFEIEWQMIRGEIALKHLPEVWNNRFQEYLGLSIPNDRLGVLQDIHWSMGLIGYFPTYSLGNIVSCQIWEKVLEAIPDLYEQFERGQFLPLREWLRENFHRYGRKFTPKETLQKVTGKAEIDVEPYLRYLKTKFSEIYGLN</sequence>
<keyword evidence="1 4" id="KW-0121">Carboxypeptidase</keyword>
<reference evidence="4 5" key="1">
    <citation type="submission" date="2015-07" db="EMBL/GenBank/DDBJ databases">
        <title>Draft genome of Bellilinea caldifistulae DSM 17877.</title>
        <authorList>
            <person name="Hemp J."/>
            <person name="Ward L.M."/>
            <person name="Pace L.A."/>
            <person name="Fischer W.W."/>
        </authorList>
    </citation>
    <scope>NUCLEOTIDE SEQUENCE [LARGE SCALE GENOMIC DNA]</scope>
    <source>
        <strain evidence="4 5">GOMI-1</strain>
    </source>
</reference>
<comment type="function">
    <text evidence="1">Broad specificity carboxypetidase that releases amino acids sequentially from the C-terminus, including neutral, aromatic, polar and basic residues.</text>
</comment>
<proteinExistence type="inferred from homology"/>
<name>A0A0P6X288_9CHLR</name>
<evidence type="ECO:0000313" key="5">
    <source>
        <dbReference type="Proteomes" id="UP000050514"/>
    </source>
</evidence>
<dbReference type="PIRSF" id="PIRSF006615">
    <property type="entry name" value="Zn_crbxpep_Taq"/>
    <property type="match status" value="1"/>
</dbReference>
<dbReference type="PROSITE" id="PS52034">
    <property type="entry name" value="PEPTIDASE_M32"/>
    <property type="match status" value="1"/>
</dbReference>
<dbReference type="OrthoDB" id="9772308at2"/>
<keyword evidence="5" id="KW-1185">Reference proteome</keyword>
<dbReference type="PANTHER" id="PTHR34217">
    <property type="entry name" value="METAL-DEPENDENT CARBOXYPEPTIDASE"/>
    <property type="match status" value="1"/>
</dbReference>
<keyword evidence="1" id="KW-0378">Hydrolase</keyword>
<dbReference type="AlphaFoldDB" id="A0A0P6X288"/>
<evidence type="ECO:0000256" key="1">
    <source>
        <dbReference type="PIRNR" id="PIRNR006615"/>
    </source>
</evidence>
<keyword evidence="1" id="KW-0645">Protease</keyword>
<dbReference type="Proteomes" id="UP000050514">
    <property type="component" value="Unassembled WGS sequence"/>
</dbReference>
<comment type="similarity">
    <text evidence="1">Belongs to the peptidase M32 family.</text>
</comment>
<dbReference type="EMBL" id="LGHJ01000020">
    <property type="protein sequence ID" value="KPL73659.1"/>
    <property type="molecule type" value="Genomic_DNA"/>
</dbReference>
<keyword evidence="1 2" id="KW-0479">Metal-binding</keyword>
<comment type="cofactor">
    <cofactor evidence="2">
        <name>Zn(2+)</name>
        <dbReference type="ChEBI" id="CHEBI:29105"/>
    </cofactor>
    <text evidence="2">Binds 1 zinc ion per subunit.</text>
</comment>
<dbReference type="Gene3D" id="1.10.1370.30">
    <property type="match status" value="1"/>
</dbReference>
<evidence type="ECO:0000256" key="2">
    <source>
        <dbReference type="PIRSR" id="PIRSR006615-1"/>
    </source>
</evidence>
<dbReference type="GO" id="GO:0046872">
    <property type="term" value="F:metal ion binding"/>
    <property type="evidence" value="ECO:0007669"/>
    <property type="project" value="UniProtKB-KW"/>
</dbReference>
<comment type="catalytic activity">
    <reaction evidence="1">
        <text>Release of a C-terminal amino acid with broad specificity, except for -Pro.</text>
        <dbReference type="EC" id="3.4.17.19"/>
    </reaction>
</comment>
<gene>
    <name evidence="4" type="ORF">AC812_14895</name>
</gene>
<feature type="binding site" evidence="2">
    <location>
        <position position="295"/>
    </location>
    <ligand>
        <name>Zn(2+)</name>
        <dbReference type="ChEBI" id="CHEBI:29105"/>
        <note>catalytic</note>
    </ligand>
</feature>
<dbReference type="SUPFAM" id="SSF55486">
    <property type="entry name" value="Metalloproteases ('zincins'), catalytic domain"/>
    <property type="match status" value="1"/>
</dbReference>
<dbReference type="GO" id="GO:0006508">
    <property type="term" value="P:proteolysis"/>
    <property type="evidence" value="ECO:0007669"/>
    <property type="project" value="UniProtKB-UniRule"/>
</dbReference>
<feature type="binding site" evidence="2">
    <location>
        <position position="269"/>
    </location>
    <ligand>
        <name>Zn(2+)</name>
        <dbReference type="ChEBI" id="CHEBI:29105"/>
        <note>catalytic</note>
    </ligand>
</feature>
<keyword evidence="2" id="KW-0862">Zinc</keyword>
<feature type="binding site" evidence="2">
    <location>
        <position position="265"/>
    </location>
    <ligand>
        <name>Zn(2+)</name>
        <dbReference type="ChEBI" id="CHEBI:29105"/>
        <note>catalytic</note>
    </ligand>
</feature>
<comment type="caution">
    <text evidence="4">The sequence shown here is derived from an EMBL/GenBank/DDBJ whole genome shotgun (WGS) entry which is preliminary data.</text>
</comment>
<dbReference type="InterPro" id="IPR001333">
    <property type="entry name" value="Peptidase_M32_Taq"/>
</dbReference>
<dbReference type="PRINTS" id="PR00998">
    <property type="entry name" value="CRBOXYPTASET"/>
</dbReference>
<dbReference type="GO" id="GO:0004181">
    <property type="term" value="F:metallocarboxypeptidase activity"/>
    <property type="evidence" value="ECO:0007669"/>
    <property type="project" value="UniProtKB-UniRule"/>
</dbReference>
<dbReference type="RefSeq" id="WP_061915143.1">
    <property type="nucleotide sequence ID" value="NZ_DF967971.1"/>
</dbReference>
<keyword evidence="1" id="KW-0482">Metalloprotease</keyword>
<evidence type="ECO:0000256" key="3">
    <source>
        <dbReference type="PIRSR" id="PIRSR006615-2"/>
    </source>
</evidence>
<feature type="active site" description="Proton donor/acceptor" evidence="3">
    <location>
        <position position="266"/>
    </location>
</feature>
<organism evidence="4 5">
    <name type="scientific">Bellilinea caldifistulae</name>
    <dbReference type="NCBI Taxonomy" id="360411"/>
    <lineage>
        <taxon>Bacteria</taxon>
        <taxon>Bacillati</taxon>
        <taxon>Chloroflexota</taxon>
        <taxon>Anaerolineae</taxon>
        <taxon>Anaerolineales</taxon>
        <taxon>Anaerolineaceae</taxon>
        <taxon>Bellilinea</taxon>
    </lineage>
</organism>
<dbReference type="PATRIC" id="fig|360411.5.peg.795"/>
<dbReference type="EC" id="3.4.17.19" evidence="1"/>
<protein>
    <recommendedName>
        <fullName evidence="1">Metal-dependent carboxypeptidase</fullName>
        <ecNumber evidence="1">3.4.17.19</ecNumber>
    </recommendedName>
</protein>
<dbReference type="PANTHER" id="PTHR34217:SF1">
    <property type="entry name" value="CARBOXYPEPTIDASE 1"/>
    <property type="match status" value="1"/>
</dbReference>
<dbReference type="Pfam" id="PF02074">
    <property type="entry name" value="Peptidase_M32"/>
    <property type="match status" value="1"/>
</dbReference>
<dbReference type="CDD" id="cd06460">
    <property type="entry name" value="M32_Taq"/>
    <property type="match status" value="1"/>
</dbReference>
<accession>A0A0P6X288</accession>